<dbReference type="Pfam" id="PF10502">
    <property type="entry name" value="Peptidase_S26"/>
    <property type="match status" value="1"/>
</dbReference>
<dbReference type="Proteomes" id="UP001500707">
    <property type="component" value="Unassembled WGS sequence"/>
</dbReference>
<dbReference type="Gene3D" id="2.10.109.10">
    <property type="entry name" value="Umud Fragment, subunit A"/>
    <property type="match status" value="1"/>
</dbReference>
<accession>A0ABP6VN72</accession>
<reference evidence="6" key="1">
    <citation type="journal article" date="2019" name="Int. J. Syst. Evol. Microbiol.">
        <title>The Global Catalogue of Microorganisms (GCM) 10K type strain sequencing project: providing services to taxonomists for standard genome sequencing and annotation.</title>
        <authorList>
            <consortium name="The Broad Institute Genomics Platform"/>
            <consortium name="The Broad Institute Genome Sequencing Center for Infectious Disease"/>
            <person name="Wu L."/>
            <person name="Ma J."/>
        </authorList>
    </citation>
    <scope>NUCLEOTIDE SEQUENCE [LARGE SCALE GENOMIC DNA]</scope>
    <source>
        <strain evidence="6">JCM 17656</strain>
    </source>
</reference>
<keyword evidence="3" id="KW-0472">Membrane</keyword>
<dbReference type="PANTHER" id="PTHR43390:SF1">
    <property type="entry name" value="CHLOROPLAST PROCESSING PEPTIDASE"/>
    <property type="match status" value="1"/>
</dbReference>
<evidence type="ECO:0000256" key="3">
    <source>
        <dbReference type="RuleBase" id="RU362042"/>
    </source>
</evidence>
<gene>
    <name evidence="5" type="ORF">GCM10022295_20490</name>
</gene>
<dbReference type="SUPFAM" id="SSF51306">
    <property type="entry name" value="LexA/Signal peptidase"/>
    <property type="match status" value="1"/>
</dbReference>
<protein>
    <recommendedName>
        <fullName evidence="3">Signal peptidase I</fullName>
        <ecNumber evidence="3">3.4.21.89</ecNumber>
    </recommendedName>
</protein>
<evidence type="ECO:0000256" key="2">
    <source>
        <dbReference type="ARBA" id="ARBA00009370"/>
    </source>
</evidence>
<keyword evidence="6" id="KW-1185">Reference proteome</keyword>
<dbReference type="CDD" id="cd06530">
    <property type="entry name" value="S26_SPase_I"/>
    <property type="match status" value="1"/>
</dbReference>
<comment type="subcellular location">
    <subcellularLocation>
        <location evidence="1">Cell membrane</location>
        <topology evidence="1">Single-pass type II membrane protein</topology>
    </subcellularLocation>
    <subcellularLocation>
        <location evidence="3">Membrane</location>
        <topology evidence="3">Single-pass type II membrane protein</topology>
    </subcellularLocation>
</comment>
<feature type="domain" description="Peptidase S26" evidence="4">
    <location>
        <begin position="39"/>
        <end position="181"/>
    </location>
</feature>
<feature type="transmembrane region" description="Helical" evidence="3">
    <location>
        <begin position="184"/>
        <end position="210"/>
    </location>
</feature>
<organism evidence="5 6">
    <name type="scientific">Streptomyces osmaniensis</name>
    <dbReference type="NCBI Taxonomy" id="593134"/>
    <lineage>
        <taxon>Bacteria</taxon>
        <taxon>Bacillati</taxon>
        <taxon>Actinomycetota</taxon>
        <taxon>Actinomycetes</taxon>
        <taxon>Kitasatosporales</taxon>
        <taxon>Streptomycetaceae</taxon>
        <taxon>Streptomyces</taxon>
    </lineage>
</organism>
<dbReference type="PANTHER" id="PTHR43390">
    <property type="entry name" value="SIGNAL PEPTIDASE I"/>
    <property type="match status" value="1"/>
</dbReference>
<keyword evidence="3" id="KW-0378">Hydrolase</keyword>
<evidence type="ECO:0000313" key="6">
    <source>
        <dbReference type="Proteomes" id="UP001500707"/>
    </source>
</evidence>
<dbReference type="InterPro" id="IPR036286">
    <property type="entry name" value="LexA/Signal_pep-like_sf"/>
</dbReference>
<sequence length="232" mass="23900">MGRGAMSGAGRRLGVAAVVVGLLGLVLGLGGLAYARVGLGGAVVSSESMTPTYGPGDRIFYERADGSEVRRGDVVLLSAPDRYGFDALVVKRVIGVGGDRVACCNGTGTAARVTVNGKPIEEPYLKGGEAGGFGIPAYDVRVPEGRLFLLGDNRGNAIDSRAFLDDRGGTFAESEIRGRASDSYVVPALIGTAIMLGVVLVLVAVGLGIAARVVRRRGRAPVPVVPDWHLPA</sequence>
<proteinExistence type="inferred from homology"/>
<dbReference type="EC" id="3.4.21.89" evidence="3"/>
<dbReference type="PRINTS" id="PR00727">
    <property type="entry name" value="LEADERPTASE"/>
</dbReference>
<name>A0ABP6VN72_9ACTN</name>
<dbReference type="InterPro" id="IPR019533">
    <property type="entry name" value="Peptidase_S26"/>
</dbReference>
<comment type="caution">
    <text evidence="5">The sequence shown here is derived from an EMBL/GenBank/DDBJ whole genome shotgun (WGS) entry which is preliminary data.</text>
</comment>
<keyword evidence="3" id="KW-0645">Protease</keyword>
<dbReference type="EMBL" id="BAABCE010000004">
    <property type="protein sequence ID" value="GAA3538292.1"/>
    <property type="molecule type" value="Genomic_DNA"/>
</dbReference>
<dbReference type="InterPro" id="IPR000223">
    <property type="entry name" value="Pept_S26A_signal_pept_1"/>
</dbReference>
<keyword evidence="3" id="KW-0812">Transmembrane</keyword>
<evidence type="ECO:0000256" key="1">
    <source>
        <dbReference type="ARBA" id="ARBA00004401"/>
    </source>
</evidence>
<keyword evidence="3" id="KW-1133">Transmembrane helix</keyword>
<evidence type="ECO:0000313" key="5">
    <source>
        <dbReference type="EMBL" id="GAA3538292.1"/>
    </source>
</evidence>
<evidence type="ECO:0000259" key="4">
    <source>
        <dbReference type="Pfam" id="PF10502"/>
    </source>
</evidence>
<comment type="catalytic activity">
    <reaction evidence="3">
        <text>Cleavage of hydrophobic, N-terminal signal or leader sequences from secreted and periplasmic proteins.</text>
        <dbReference type="EC" id="3.4.21.89"/>
    </reaction>
</comment>
<dbReference type="NCBIfam" id="TIGR02227">
    <property type="entry name" value="sigpep_I_bact"/>
    <property type="match status" value="1"/>
</dbReference>
<comment type="similarity">
    <text evidence="2 3">Belongs to the peptidase S26 family.</text>
</comment>